<evidence type="ECO:0000313" key="3">
    <source>
        <dbReference type="EMBL" id="KAK4423175.1"/>
    </source>
</evidence>
<protein>
    <submittedName>
        <fullName evidence="3">Uncharacterized protein</fullName>
    </submittedName>
</protein>
<evidence type="ECO:0000313" key="4">
    <source>
        <dbReference type="Proteomes" id="UP001293254"/>
    </source>
</evidence>
<feature type="region of interest" description="Disordered" evidence="2">
    <location>
        <begin position="1"/>
        <end position="49"/>
    </location>
</feature>
<organism evidence="3 4">
    <name type="scientific">Sesamum alatum</name>
    <dbReference type="NCBI Taxonomy" id="300844"/>
    <lineage>
        <taxon>Eukaryota</taxon>
        <taxon>Viridiplantae</taxon>
        <taxon>Streptophyta</taxon>
        <taxon>Embryophyta</taxon>
        <taxon>Tracheophyta</taxon>
        <taxon>Spermatophyta</taxon>
        <taxon>Magnoliopsida</taxon>
        <taxon>eudicotyledons</taxon>
        <taxon>Gunneridae</taxon>
        <taxon>Pentapetalae</taxon>
        <taxon>asterids</taxon>
        <taxon>lamiids</taxon>
        <taxon>Lamiales</taxon>
        <taxon>Pedaliaceae</taxon>
        <taxon>Sesamum</taxon>
    </lineage>
</organism>
<reference evidence="3" key="2">
    <citation type="journal article" date="2024" name="Plant">
        <title>Genomic evolution and insights into agronomic trait innovations of Sesamum species.</title>
        <authorList>
            <person name="Miao H."/>
            <person name="Wang L."/>
            <person name="Qu L."/>
            <person name="Liu H."/>
            <person name="Sun Y."/>
            <person name="Le M."/>
            <person name="Wang Q."/>
            <person name="Wei S."/>
            <person name="Zheng Y."/>
            <person name="Lin W."/>
            <person name="Duan Y."/>
            <person name="Cao H."/>
            <person name="Xiong S."/>
            <person name="Wang X."/>
            <person name="Wei L."/>
            <person name="Li C."/>
            <person name="Ma Q."/>
            <person name="Ju M."/>
            <person name="Zhao R."/>
            <person name="Li G."/>
            <person name="Mu C."/>
            <person name="Tian Q."/>
            <person name="Mei H."/>
            <person name="Zhang T."/>
            <person name="Gao T."/>
            <person name="Zhang H."/>
        </authorList>
    </citation>
    <scope>NUCLEOTIDE SEQUENCE</scope>
    <source>
        <strain evidence="3">3651</strain>
    </source>
</reference>
<keyword evidence="4" id="KW-1185">Reference proteome</keyword>
<keyword evidence="1" id="KW-0175">Coiled coil</keyword>
<proteinExistence type="predicted"/>
<dbReference type="Proteomes" id="UP001293254">
    <property type="component" value="Unassembled WGS sequence"/>
</dbReference>
<evidence type="ECO:0000256" key="1">
    <source>
        <dbReference type="SAM" id="Coils"/>
    </source>
</evidence>
<comment type="caution">
    <text evidence="3">The sequence shown here is derived from an EMBL/GenBank/DDBJ whole genome shotgun (WGS) entry which is preliminary data.</text>
</comment>
<dbReference type="AlphaFoldDB" id="A0AAE1Y3P2"/>
<evidence type="ECO:0000256" key="2">
    <source>
        <dbReference type="SAM" id="MobiDB-lite"/>
    </source>
</evidence>
<sequence length="243" mass="26207">MNARLAQLARNLRRRNSPAAATPPPSDAKISAAPVGDQPSGSSERQVSAPIEVVSGEARRSRLLTLLVSQVNLRSVSERVSTAVKARAKDPTNPVNARAGDLNTKHLKDLVAWWKQAHEELKTPSSKTAHTRVEEHLAHVLMQSLDQAQAKKKEALETKAEADARVAELEGQVADLEARLTSAIEGNKKVVVDAVEHGRAEGFSAGFIEGFDQAQLDSSLDATLQPYTEETIVKVAGDDESKL</sequence>
<dbReference type="EMBL" id="JACGWO010000007">
    <property type="protein sequence ID" value="KAK4423175.1"/>
    <property type="molecule type" value="Genomic_DNA"/>
</dbReference>
<reference evidence="3" key="1">
    <citation type="submission" date="2020-06" db="EMBL/GenBank/DDBJ databases">
        <authorList>
            <person name="Li T."/>
            <person name="Hu X."/>
            <person name="Zhang T."/>
            <person name="Song X."/>
            <person name="Zhang H."/>
            <person name="Dai N."/>
            <person name="Sheng W."/>
            <person name="Hou X."/>
            <person name="Wei L."/>
        </authorList>
    </citation>
    <scope>NUCLEOTIDE SEQUENCE</scope>
    <source>
        <strain evidence="3">3651</strain>
        <tissue evidence="3">Leaf</tissue>
    </source>
</reference>
<feature type="coiled-coil region" evidence="1">
    <location>
        <begin position="138"/>
        <end position="186"/>
    </location>
</feature>
<accession>A0AAE1Y3P2</accession>
<gene>
    <name evidence="3" type="ORF">Salat_1900300</name>
</gene>
<feature type="compositionally biased region" description="Low complexity" evidence="2">
    <location>
        <begin position="1"/>
        <end position="10"/>
    </location>
</feature>
<name>A0AAE1Y3P2_9LAMI</name>